<reference evidence="1 2" key="1">
    <citation type="submission" date="2018-11" db="EMBL/GenBank/DDBJ databases">
        <title>The first complete genome of Serratia liquefaciens isolated from metalophyte plant revel distinctness adaptive mechanisms in an extreme habitat.</title>
        <authorList>
            <person name="Caneschi W.L."/>
            <person name="Sanchez A.B."/>
            <person name="Felestrino E.B."/>
            <person name="Assis R.A.B."/>
            <person name="Lemes C.G.C."/>
            <person name="Cordeiro I.F."/>
            <person name="Fonseca N.P."/>
            <person name="Villa M."/>
            <person name="Vieira I.T."/>
            <person name="Moraes L.A."/>
            <person name="Kamino L.H.Y."/>
            <person name="do Carmo F."/>
            <person name="Garcia C.M."/>
            <person name="Almeida N.F."/>
            <person name="Silva R.S."/>
            <person name="Ferro J.A."/>
            <person name="Ferro M.I.T."/>
            <person name="Varani A.M."/>
            <person name="Ferreira R.M."/>
            <person name="dos Santos V.L."/>
            <person name="Silva U.C."/>
            <person name="Setubal J.C."/>
            <person name="Moreira L.M."/>
        </authorList>
    </citation>
    <scope>NUCLEOTIDE SEQUENCE [LARGE SCALE GENOMIC DNA]</scope>
    <source>
        <strain evidence="1 2">FG3</strain>
        <plasmid evidence="1 2">p1-159</plasmid>
    </source>
</reference>
<gene>
    <name evidence="1" type="ORF">EGO53_28125</name>
</gene>
<name>A0A515D5J1_SERLI</name>
<dbReference type="Proteomes" id="UP000317572">
    <property type="component" value="Plasmid p1-159"/>
</dbReference>
<proteinExistence type="predicted"/>
<keyword evidence="1" id="KW-0614">Plasmid</keyword>
<organism evidence="1 2">
    <name type="scientific">Serratia liquefaciens</name>
    <dbReference type="NCBI Taxonomy" id="614"/>
    <lineage>
        <taxon>Bacteria</taxon>
        <taxon>Pseudomonadati</taxon>
        <taxon>Pseudomonadota</taxon>
        <taxon>Gammaproteobacteria</taxon>
        <taxon>Enterobacterales</taxon>
        <taxon>Yersiniaceae</taxon>
        <taxon>Serratia</taxon>
    </lineage>
</organism>
<geneLocation type="plasmid" evidence="1 2">
    <name>p1-159</name>
</geneLocation>
<protein>
    <submittedName>
        <fullName evidence="1">Uncharacterized protein</fullName>
    </submittedName>
</protein>
<evidence type="ECO:0000313" key="2">
    <source>
        <dbReference type="Proteomes" id="UP000317572"/>
    </source>
</evidence>
<sequence>MTLSLTSSNAELDSELKKITSDNSVGIAEFQSLRDSADVKLESITDPVLVDSLKNFQNAADQFVETLQKVALAARKNKISTAERESLKFAVEAQVAYAVIGYKSSLERI</sequence>
<dbReference type="EMBL" id="CP033894">
    <property type="protein sequence ID" value="QDL35672.1"/>
    <property type="molecule type" value="Genomic_DNA"/>
</dbReference>
<evidence type="ECO:0000313" key="1">
    <source>
        <dbReference type="EMBL" id="QDL35672.1"/>
    </source>
</evidence>
<dbReference type="AlphaFoldDB" id="A0A515D5J1"/>
<dbReference type="RefSeq" id="WP_142816537.1">
    <property type="nucleotide sequence ID" value="NZ_CP033894.1"/>
</dbReference>
<accession>A0A515D5J1</accession>